<keyword evidence="1" id="KW-0812">Transmembrane</keyword>
<dbReference type="VEuPathDB" id="TrichDB:TRFO_24697"/>
<organism evidence="2 3">
    <name type="scientific">Tritrichomonas foetus</name>
    <dbReference type="NCBI Taxonomy" id="1144522"/>
    <lineage>
        <taxon>Eukaryota</taxon>
        <taxon>Metamonada</taxon>
        <taxon>Parabasalia</taxon>
        <taxon>Tritrichomonadida</taxon>
        <taxon>Tritrichomonadidae</taxon>
        <taxon>Tritrichomonas</taxon>
    </lineage>
</organism>
<evidence type="ECO:0000313" key="2">
    <source>
        <dbReference type="EMBL" id="OHT07052.1"/>
    </source>
</evidence>
<dbReference type="AlphaFoldDB" id="A0A1J4KBI6"/>
<name>A0A1J4KBI6_9EUKA</name>
<comment type="caution">
    <text evidence="2">The sequence shown here is derived from an EMBL/GenBank/DDBJ whole genome shotgun (WGS) entry which is preliminary data.</text>
</comment>
<keyword evidence="1" id="KW-0472">Membrane</keyword>
<keyword evidence="3" id="KW-1185">Reference proteome</keyword>
<protein>
    <submittedName>
        <fullName evidence="2">Uncharacterized protein</fullName>
    </submittedName>
</protein>
<evidence type="ECO:0000313" key="3">
    <source>
        <dbReference type="Proteomes" id="UP000179807"/>
    </source>
</evidence>
<keyword evidence="1" id="KW-1133">Transmembrane helix</keyword>
<gene>
    <name evidence="2" type="ORF">TRFO_24697</name>
</gene>
<dbReference type="EMBL" id="MLAK01000706">
    <property type="protein sequence ID" value="OHT07052.1"/>
    <property type="molecule type" value="Genomic_DNA"/>
</dbReference>
<proteinExistence type="predicted"/>
<accession>A0A1J4KBI6</accession>
<dbReference type="Proteomes" id="UP000179807">
    <property type="component" value="Unassembled WGS sequence"/>
</dbReference>
<reference evidence="2" key="1">
    <citation type="submission" date="2016-10" db="EMBL/GenBank/DDBJ databases">
        <authorList>
            <person name="Benchimol M."/>
            <person name="Almeida L.G."/>
            <person name="Vasconcelos A.T."/>
            <person name="Perreira-Neves A."/>
            <person name="Rosa I.A."/>
            <person name="Tasca T."/>
            <person name="Bogo M.R."/>
            <person name="de Souza W."/>
        </authorList>
    </citation>
    <scope>NUCLEOTIDE SEQUENCE [LARGE SCALE GENOMIC DNA]</scope>
    <source>
        <strain evidence="2">K</strain>
    </source>
</reference>
<evidence type="ECO:0000256" key="1">
    <source>
        <dbReference type="SAM" id="Phobius"/>
    </source>
</evidence>
<sequence>MIDSLFDKDFIHIRFKRTDTILFSSSMQSTFSSFANSNNKTYLHENNQFVANLDPTQKLIKMQQKSKITRPSQLLLAKRSSKMGISQSFSSIQQLSDKSTADSKNSKGTIWASSIRDIMKDEPIKIKLVQTVQPKPKPQNLHPEKIKKPVFNLQPTPEISIKNGPTKQTIKEKPKFTLLEATPRKDLNLIQSQKISPQQKVSISTSPFIPNNKMAMATNTAVVEQSPIFITKRQHKSASHLSLNSTTENHLTIQNHKDKRSFGFVVTISLISLLFIMLSLTSLL</sequence>
<dbReference type="GeneID" id="94838610"/>
<dbReference type="RefSeq" id="XP_068360188.1">
    <property type="nucleotide sequence ID" value="XM_068503906.1"/>
</dbReference>
<feature type="transmembrane region" description="Helical" evidence="1">
    <location>
        <begin position="262"/>
        <end position="283"/>
    </location>
</feature>